<reference evidence="1 2" key="1">
    <citation type="submission" date="2017-03" db="EMBL/GenBank/DDBJ databases">
        <authorList>
            <person name="Safronova V.I."/>
            <person name="Sazanova A.L."/>
            <person name="Chirak E.R."/>
        </authorList>
    </citation>
    <scope>NUCLEOTIDE SEQUENCE [LARGE SCALE GENOMIC DNA]</scope>
    <source>
        <strain evidence="1 2">Opo-243</strain>
    </source>
</reference>
<dbReference type="Pfam" id="PF12261">
    <property type="entry name" value="T_hemolysin"/>
    <property type="match status" value="1"/>
</dbReference>
<dbReference type="Proteomes" id="UP000290819">
    <property type="component" value="Unassembled WGS sequence"/>
</dbReference>
<proteinExistence type="predicted"/>
<gene>
    <name evidence="1" type="ORF">B5V03_00150</name>
</gene>
<dbReference type="InterPro" id="IPR022050">
    <property type="entry name" value="T_hemolysin"/>
</dbReference>
<name>A0A4Q1VSC2_9BRAD</name>
<evidence type="ECO:0008006" key="3">
    <source>
        <dbReference type="Google" id="ProtNLM"/>
    </source>
</evidence>
<evidence type="ECO:0000313" key="1">
    <source>
        <dbReference type="EMBL" id="RXT54386.1"/>
    </source>
</evidence>
<comment type="caution">
    <text evidence="1">The sequence shown here is derived from an EMBL/GenBank/DDBJ whole genome shotgun (WGS) entry which is preliminary data.</text>
</comment>
<evidence type="ECO:0000313" key="2">
    <source>
        <dbReference type="Proteomes" id="UP000290819"/>
    </source>
</evidence>
<dbReference type="AlphaFoldDB" id="A0A4Q1VSC2"/>
<accession>A0A4Q1VSC2</accession>
<dbReference type="EMBL" id="MZXW01000003">
    <property type="protein sequence ID" value="RXT54386.1"/>
    <property type="molecule type" value="Genomic_DNA"/>
</dbReference>
<protein>
    <recommendedName>
        <fullName evidence="3">Thermostable hemolysin</fullName>
    </recommendedName>
</protein>
<organism evidence="1 2">
    <name type="scientific">Bradyrhizobium betae</name>
    <dbReference type="NCBI Taxonomy" id="244734"/>
    <lineage>
        <taxon>Bacteria</taxon>
        <taxon>Pseudomonadati</taxon>
        <taxon>Pseudomonadota</taxon>
        <taxon>Alphaproteobacteria</taxon>
        <taxon>Hyphomicrobiales</taxon>
        <taxon>Nitrobacteraceae</taxon>
        <taxon>Bradyrhizobium</taxon>
    </lineage>
</organism>
<keyword evidence="2" id="KW-1185">Reference proteome</keyword>
<sequence>MFGDTRLLMKARGTPMCETIVIREGDALRSVVETFVRNVYSVEYGAELQTFPSRLFALMNERADIICAAAVRLQEDGFFSELYLDSPVEQALGAASKRTITRSEIFEVTTFASRAPRATMQFIKSLGMFGELNGFAWSFFTLTQRLHRLVERLGHPLTHLADADCRRIPGHQRWGTYYASQPKVFAIASPRLGLDGNDAQGSGSLHAKPL</sequence>